<evidence type="ECO:0000256" key="1">
    <source>
        <dbReference type="SAM" id="MobiDB-lite"/>
    </source>
</evidence>
<protein>
    <submittedName>
        <fullName evidence="2">Uncharacterized protein</fullName>
    </submittedName>
</protein>
<dbReference type="Proteomes" id="UP001221898">
    <property type="component" value="Unassembled WGS sequence"/>
</dbReference>
<dbReference type="EMBL" id="JAINUG010000004">
    <property type="protein sequence ID" value="KAJ8417157.1"/>
    <property type="molecule type" value="Genomic_DNA"/>
</dbReference>
<feature type="region of interest" description="Disordered" evidence="1">
    <location>
        <begin position="131"/>
        <end position="171"/>
    </location>
</feature>
<dbReference type="AlphaFoldDB" id="A0AAD7TAQ4"/>
<feature type="region of interest" description="Disordered" evidence="1">
    <location>
        <begin position="66"/>
        <end position="87"/>
    </location>
</feature>
<gene>
    <name evidence="2" type="ORF">AAFF_G00283840</name>
</gene>
<proteinExistence type="predicted"/>
<evidence type="ECO:0000313" key="3">
    <source>
        <dbReference type="Proteomes" id="UP001221898"/>
    </source>
</evidence>
<accession>A0AAD7TAQ4</accession>
<evidence type="ECO:0000313" key="2">
    <source>
        <dbReference type="EMBL" id="KAJ8417157.1"/>
    </source>
</evidence>
<sequence>MCSRVSLDANGKSRANSVEQTRSRYLLASGVGFMRASETKQHLITITRTATVFPVQDPMPARDAINSYGAGEPGETETKRSVPPPPVLSHTSLYMGLKFHTTKYGHGRAPFPLQQCFWGMAAGRSLHAMSAADRSRSQDGTVGSPVPWARLPDESSRVTDVAHRGSQRGPV</sequence>
<comment type="caution">
    <text evidence="2">The sequence shown here is derived from an EMBL/GenBank/DDBJ whole genome shotgun (WGS) entry which is preliminary data.</text>
</comment>
<name>A0AAD7TAQ4_9TELE</name>
<reference evidence="2" key="1">
    <citation type="journal article" date="2023" name="Science">
        <title>Genome structures resolve the early diversification of teleost fishes.</title>
        <authorList>
            <person name="Parey E."/>
            <person name="Louis A."/>
            <person name="Montfort J."/>
            <person name="Bouchez O."/>
            <person name="Roques C."/>
            <person name="Iampietro C."/>
            <person name="Lluch J."/>
            <person name="Castinel A."/>
            <person name="Donnadieu C."/>
            <person name="Desvignes T."/>
            <person name="Floi Bucao C."/>
            <person name="Jouanno E."/>
            <person name="Wen M."/>
            <person name="Mejri S."/>
            <person name="Dirks R."/>
            <person name="Jansen H."/>
            <person name="Henkel C."/>
            <person name="Chen W.J."/>
            <person name="Zahm M."/>
            <person name="Cabau C."/>
            <person name="Klopp C."/>
            <person name="Thompson A.W."/>
            <person name="Robinson-Rechavi M."/>
            <person name="Braasch I."/>
            <person name="Lecointre G."/>
            <person name="Bobe J."/>
            <person name="Postlethwait J.H."/>
            <person name="Berthelot C."/>
            <person name="Roest Crollius H."/>
            <person name="Guiguen Y."/>
        </authorList>
    </citation>
    <scope>NUCLEOTIDE SEQUENCE</scope>
    <source>
        <strain evidence="2">NC1722</strain>
    </source>
</reference>
<keyword evidence="3" id="KW-1185">Reference proteome</keyword>
<feature type="compositionally biased region" description="Basic and acidic residues" evidence="1">
    <location>
        <begin position="151"/>
        <end position="163"/>
    </location>
</feature>
<organism evidence="2 3">
    <name type="scientific">Aldrovandia affinis</name>
    <dbReference type="NCBI Taxonomy" id="143900"/>
    <lineage>
        <taxon>Eukaryota</taxon>
        <taxon>Metazoa</taxon>
        <taxon>Chordata</taxon>
        <taxon>Craniata</taxon>
        <taxon>Vertebrata</taxon>
        <taxon>Euteleostomi</taxon>
        <taxon>Actinopterygii</taxon>
        <taxon>Neopterygii</taxon>
        <taxon>Teleostei</taxon>
        <taxon>Notacanthiformes</taxon>
        <taxon>Halosauridae</taxon>
        <taxon>Aldrovandia</taxon>
    </lineage>
</organism>